<comment type="caution">
    <text evidence="2">The sequence shown here is derived from an EMBL/GenBank/DDBJ whole genome shotgun (WGS) entry which is preliminary data.</text>
</comment>
<name>A0ABQ9WY52_9EUKA</name>
<organism evidence="2 3">
    <name type="scientific">Blattamonas nauphoetae</name>
    <dbReference type="NCBI Taxonomy" id="2049346"/>
    <lineage>
        <taxon>Eukaryota</taxon>
        <taxon>Metamonada</taxon>
        <taxon>Preaxostyla</taxon>
        <taxon>Oxymonadida</taxon>
        <taxon>Blattamonas</taxon>
    </lineage>
</organism>
<sequence length="89" mass="10205">MERTKDTYATDGEYGAANVEIGGHRRCDGGNPAERPIQIRNKNRQETNSDSFFIEFIVTEARLSTVWRINLDIRQNKLILLCPPSLIRL</sequence>
<evidence type="ECO:0000313" key="2">
    <source>
        <dbReference type="EMBL" id="KAK2944064.1"/>
    </source>
</evidence>
<dbReference type="EMBL" id="JARBJD010000316">
    <property type="protein sequence ID" value="KAK2944064.1"/>
    <property type="molecule type" value="Genomic_DNA"/>
</dbReference>
<evidence type="ECO:0000256" key="1">
    <source>
        <dbReference type="SAM" id="MobiDB-lite"/>
    </source>
</evidence>
<gene>
    <name evidence="2" type="ORF">BLNAU_21013</name>
</gene>
<dbReference type="Proteomes" id="UP001281761">
    <property type="component" value="Unassembled WGS sequence"/>
</dbReference>
<proteinExistence type="predicted"/>
<accession>A0ABQ9WY52</accession>
<keyword evidence="3" id="KW-1185">Reference proteome</keyword>
<feature type="region of interest" description="Disordered" evidence="1">
    <location>
        <begin position="21"/>
        <end position="42"/>
    </location>
</feature>
<evidence type="ECO:0000313" key="3">
    <source>
        <dbReference type="Proteomes" id="UP001281761"/>
    </source>
</evidence>
<reference evidence="2 3" key="1">
    <citation type="journal article" date="2022" name="bioRxiv">
        <title>Genomics of Preaxostyla Flagellates Illuminates Evolutionary Transitions and the Path Towards Mitochondrial Loss.</title>
        <authorList>
            <person name="Novak L.V.F."/>
            <person name="Treitli S.C."/>
            <person name="Pyrih J."/>
            <person name="Halakuc P."/>
            <person name="Pipaliya S.V."/>
            <person name="Vacek V."/>
            <person name="Brzon O."/>
            <person name="Soukal P."/>
            <person name="Eme L."/>
            <person name="Dacks J.B."/>
            <person name="Karnkowska A."/>
            <person name="Elias M."/>
            <person name="Hampl V."/>
        </authorList>
    </citation>
    <scope>NUCLEOTIDE SEQUENCE [LARGE SCALE GENOMIC DNA]</scope>
    <source>
        <strain evidence="2">NAU3</strain>
        <tissue evidence="2">Gut</tissue>
    </source>
</reference>
<protein>
    <submittedName>
        <fullName evidence="2">Uncharacterized protein</fullName>
    </submittedName>
</protein>